<protein>
    <submittedName>
        <fullName evidence="1">Uncharacterized protein</fullName>
    </submittedName>
</protein>
<keyword evidence="2" id="KW-1185">Reference proteome</keyword>
<dbReference type="Proteomes" id="UP000831701">
    <property type="component" value="Chromosome 5"/>
</dbReference>
<proteinExistence type="predicted"/>
<accession>A0ACB8WY67</accession>
<evidence type="ECO:0000313" key="1">
    <source>
        <dbReference type="EMBL" id="KAI3372676.1"/>
    </source>
</evidence>
<organism evidence="1 2">
    <name type="scientific">Scortum barcoo</name>
    <name type="common">barcoo grunter</name>
    <dbReference type="NCBI Taxonomy" id="214431"/>
    <lineage>
        <taxon>Eukaryota</taxon>
        <taxon>Metazoa</taxon>
        <taxon>Chordata</taxon>
        <taxon>Craniata</taxon>
        <taxon>Vertebrata</taxon>
        <taxon>Euteleostomi</taxon>
        <taxon>Actinopterygii</taxon>
        <taxon>Neopterygii</taxon>
        <taxon>Teleostei</taxon>
        <taxon>Neoteleostei</taxon>
        <taxon>Acanthomorphata</taxon>
        <taxon>Eupercaria</taxon>
        <taxon>Centrarchiformes</taxon>
        <taxon>Terapontoidei</taxon>
        <taxon>Terapontidae</taxon>
        <taxon>Scortum</taxon>
    </lineage>
</organism>
<dbReference type="EMBL" id="CM041535">
    <property type="protein sequence ID" value="KAI3372676.1"/>
    <property type="molecule type" value="Genomic_DNA"/>
</dbReference>
<reference evidence="1" key="1">
    <citation type="submission" date="2022-04" db="EMBL/GenBank/DDBJ databases">
        <title>Jade perch genome.</title>
        <authorList>
            <person name="Chao B."/>
        </authorList>
    </citation>
    <scope>NUCLEOTIDE SEQUENCE</scope>
    <source>
        <strain evidence="1">CB-2022</strain>
    </source>
</reference>
<gene>
    <name evidence="1" type="ORF">L3Q82_023138</name>
</gene>
<comment type="caution">
    <text evidence="1">The sequence shown here is derived from an EMBL/GenBank/DDBJ whole genome shotgun (WGS) entry which is preliminary data.</text>
</comment>
<evidence type="ECO:0000313" key="2">
    <source>
        <dbReference type="Proteomes" id="UP000831701"/>
    </source>
</evidence>
<name>A0ACB8WY67_9TELE</name>
<sequence>MRRWCRAPGDKSRHTGRSELAYSQSPATKSSPALADSSPSLQSKVNICAVSTPKLHGAHCIVLCLCSAGQLSMSDLSIVHPVKTSPDGEFVSHSLSHHFKGGRVRRDLRPLGSEGQVYYKVNYRGHALMFNLTANNHLVSSNYILERRNGSANRSEHRLTEGNSCHLLGTVEALGIRGTAAISTCKGLRGFFTLPEGHYFIEPVKKSRDDPAGTPEPHVVYPRVTESHRKKRSLGSKETPGPCGVQDTQSDSIQLERKREEWEREQQRGDDQAQSRSQRSVSKERWVESMVVADAKLIEYHGNDNVESYIFTIMNMVAGIFHDASIGNAIHVILVRLILLQGEEVKRKDICAGMNQPCETLGLSHLSGMCQPHRSCNINEDSGLPVAFTVAHEMGHSFGIHHDGQGNDCELEGRHPFIMSRQLMYDSSPLTWSSCSKEYITRFLDRGWGFCLDDRPSKRDLTTPLARLGVRYTTHHQCQLQFGPNATVCQEVDNVCQILWCSVNNSCRSKLYSPIDGTRCGPEKVGGASCFVILRHFLPQWCISGECVIVGKLPETVNGGWGPWSTWSHCTRTCGAGVQSAERECNNPKPEFGGRYCTGERKRYRTCNTKPCEKNNPTFREMLCSEFDTVPYHNELYQWVPVANPLHPCELHCRPVSEYFAEKMLDTVTDGTPCFVNNSSRNICVNGVCKEVGCDYGIDSNAVEDRCGVCLGDGTSCETVYKSFDEEEGFGYVDVGVIPAGARDILVKEVEEAGNFLALKSEASEEYFLNGNYIIQWNGEYEAGGTTFYYERSGNMENITAPGPTKQPVMLQLLFQEKNLGLKYEYTIRKTKETGNEVIEPIYRWRHGAWTDCSTTCGLGVQQQPVLCFEMDAGVVDESLCDPNTRPDDRQRKCKTTDCPARWWVGGWQQCTTTCGAEGLRKRTVLCVRTVSGEERVLHPVGCKHLLKPKPVVPCNRDVPCGQDWAVGSWEECPVTCGGGVRSRTVTCALASKKCDLSMKPRSRSLCALQSCPNSSLRRRPGSPPKYRRVFPPKSHPTKHPGSTTWAPTSTTATAAPTVTITMRKKMTTKETTTAFIPPTTSPSSPMTTIPEIIDMDDYEFNVKERKNEDKPSKVNSAKKDKKTSDVEKEKVEEKEEGEEGSTPNVVMYTPGYDYVVEDREVEEEGIIDLDVTTSASLKIPLKSTTPTPRILITPTLQTSQPTVHATAAPTTTYSTPHTSTKTWAWTTHHNPFPSPHTTPRINPYSHRDPHTTPTYKDYSVPSKAGLHTTQAPSTTARKAFTTAASPQSPVKVIKLKKPATTPKKSSTTTRAKKPSSKGGRSKSQNQHPESPVSSSTSDQSNLMAREPVSMDVFWTVGNWSECSGSCGEGIRERLVYCPAPHRCNTTVRPNNMEPCSLKPCTHWKTEDWEECSVSCGGGQQQREVYCDSEQDSAVMPNSLCEKISKPETLRKCNMQECKAKTGPVCRKNTMSSRFCDKLKLLGRCSLRSHAHNHYPYYKGLKSEHATLHMWSVAAAGQHTTMIRWAAGVGKAASATSCSRAGLGARSGSGTSSRQRSSTLLSSLSLNLLVALVVLSISLPGAASHQHRRDRLRLANPRTLRAPLNISDTEVVSRPRATGGPLGRTGGPQGRHVRSYNHLQGDIRRRKLFSFQKFFLRIDKNGKVNGTKSKDDPLSILEITSVDVGVVAIKGLNSNYYLAISRKGELYGAREFGVDCTLKERIEENGYNTYASAEWRNKKRQMFVGLNVHGKPLRGKKTRRKNTATHFLPIMV</sequence>